<comment type="caution">
    <text evidence="6">The sequence shown here is derived from an EMBL/GenBank/DDBJ whole genome shotgun (WGS) entry which is preliminary data.</text>
</comment>
<dbReference type="PANTHER" id="PTHR30537">
    <property type="entry name" value="HTH-TYPE TRANSCRIPTIONAL REGULATOR"/>
    <property type="match status" value="1"/>
</dbReference>
<proteinExistence type="inferred from homology"/>
<protein>
    <submittedName>
        <fullName evidence="6">LysR family glycine cleavage system transcriptional activator</fullName>
    </submittedName>
</protein>
<dbReference type="Gene3D" id="1.10.10.10">
    <property type="entry name" value="Winged helix-like DNA-binding domain superfamily/Winged helix DNA-binding domain"/>
    <property type="match status" value="1"/>
</dbReference>
<keyword evidence="4" id="KW-0804">Transcription</keyword>
<dbReference type="InterPro" id="IPR000847">
    <property type="entry name" value="LysR_HTH_N"/>
</dbReference>
<dbReference type="SUPFAM" id="SSF53850">
    <property type="entry name" value="Periplasmic binding protein-like II"/>
    <property type="match status" value="1"/>
</dbReference>
<reference evidence="6 7" key="1">
    <citation type="submission" date="2024-06" db="EMBL/GenBank/DDBJ databases">
        <title>Genomic Encyclopedia of Type Strains, Phase IV (KMG-IV): sequencing the most valuable type-strain genomes for metagenomic binning, comparative biology and taxonomic classification.</title>
        <authorList>
            <person name="Goeker M."/>
        </authorList>
    </citation>
    <scope>NUCLEOTIDE SEQUENCE [LARGE SCALE GENOMIC DNA]</scope>
    <source>
        <strain evidence="6 7">DSM 27865</strain>
    </source>
</reference>
<evidence type="ECO:0000259" key="5">
    <source>
        <dbReference type="PROSITE" id="PS50931"/>
    </source>
</evidence>
<dbReference type="InterPro" id="IPR005119">
    <property type="entry name" value="LysR_subst-bd"/>
</dbReference>
<evidence type="ECO:0000313" key="7">
    <source>
        <dbReference type="Proteomes" id="UP001549076"/>
    </source>
</evidence>
<accession>A0ABV2MXJ9</accession>
<evidence type="ECO:0000313" key="6">
    <source>
        <dbReference type="EMBL" id="MET3791525.1"/>
    </source>
</evidence>
<gene>
    <name evidence="6" type="ORF">ABID37_001733</name>
</gene>
<dbReference type="EMBL" id="JBEPML010000004">
    <property type="protein sequence ID" value="MET3791525.1"/>
    <property type="molecule type" value="Genomic_DNA"/>
</dbReference>
<dbReference type="SUPFAM" id="SSF46785">
    <property type="entry name" value="Winged helix' DNA-binding domain"/>
    <property type="match status" value="1"/>
</dbReference>
<evidence type="ECO:0000256" key="2">
    <source>
        <dbReference type="ARBA" id="ARBA00023015"/>
    </source>
</evidence>
<keyword evidence="7" id="KW-1185">Reference proteome</keyword>
<dbReference type="PROSITE" id="PS50931">
    <property type="entry name" value="HTH_LYSR"/>
    <property type="match status" value="1"/>
</dbReference>
<organism evidence="6 7">
    <name type="scientific">Aquamicrobium terrae</name>
    <dbReference type="NCBI Taxonomy" id="1324945"/>
    <lineage>
        <taxon>Bacteria</taxon>
        <taxon>Pseudomonadati</taxon>
        <taxon>Pseudomonadota</taxon>
        <taxon>Alphaproteobacteria</taxon>
        <taxon>Hyphomicrobiales</taxon>
        <taxon>Phyllobacteriaceae</taxon>
        <taxon>Aquamicrobium</taxon>
    </lineage>
</organism>
<dbReference type="Gene3D" id="3.40.190.10">
    <property type="entry name" value="Periplasmic binding protein-like II"/>
    <property type="match status" value="2"/>
</dbReference>
<keyword evidence="2" id="KW-0805">Transcription regulation</keyword>
<comment type="similarity">
    <text evidence="1">Belongs to the LysR transcriptional regulatory family.</text>
</comment>
<dbReference type="Pfam" id="PF00126">
    <property type="entry name" value="HTH_1"/>
    <property type="match status" value="1"/>
</dbReference>
<dbReference type="PRINTS" id="PR00039">
    <property type="entry name" value="HTHLYSR"/>
</dbReference>
<dbReference type="RefSeq" id="WP_354193844.1">
    <property type="nucleotide sequence ID" value="NZ_JBEPML010000004.1"/>
</dbReference>
<dbReference type="InterPro" id="IPR036388">
    <property type="entry name" value="WH-like_DNA-bd_sf"/>
</dbReference>
<dbReference type="InterPro" id="IPR058163">
    <property type="entry name" value="LysR-type_TF_proteobact-type"/>
</dbReference>
<evidence type="ECO:0000256" key="3">
    <source>
        <dbReference type="ARBA" id="ARBA00023125"/>
    </source>
</evidence>
<evidence type="ECO:0000256" key="1">
    <source>
        <dbReference type="ARBA" id="ARBA00009437"/>
    </source>
</evidence>
<dbReference type="InterPro" id="IPR036390">
    <property type="entry name" value="WH_DNA-bd_sf"/>
</dbReference>
<dbReference type="Proteomes" id="UP001549076">
    <property type="component" value="Unassembled WGS sequence"/>
</dbReference>
<evidence type="ECO:0000256" key="4">
    <source>
        <dbReference type="ARBA" id="ARBA00023163"/>
    </source>
</evidence>
<dbReference type="PANTHER" id="PTHR30537:SF79">
    <property type="entry name" value="TRANSCRIPTIONAL REGULATOR-RELATED"/>
    <property type="match status" value="1"/>
</dbReference>
<keyword evidence="3" id="KW-0238">DNA-binding</keyword>
<dbReference type="Pfam" id="PF03466">
    <property type="entry name" value="LysR_substrate"/>
    <property type="match status" value="1"/>
</dbReference>
<sequence>MSAFDSIFASRFMSSTLKSWQGIMTINNFQQHDPVFIMTKASGDLPPLEWIRVFEAAARLGSFTAAGGELGLTQAAVSQRIRNLELRIGAQLFDRQARGVSLSTQGETWLPHVQAALDQLAHSTANLFSAPRRKLTIAASSSIIELWVAPRLVRIAQALPQLQLSFETIQRLPDYPRSEAGIEIRFGAGIWPDMKADRLYSEELAPVAAPGLVHSTGRDWQDLPRIAVSGPRLGWRDWALAAEAQPPPVPVLRFDTFVQALRAAEAGAGVLLGSLPLCHSALEAGRLVRLEAGSLSMDMGYWIMWPLRRPNFREFKVLKDILTKPAAG</sequence>
<name>A0ABV2MXJ9_9HYPH</name>
<feature type="domain" description="HTH lysR-type" evidence="5">
    <location>
        <begin position="46"/>
        <end position="103"/>
    </location>
</feature>